<name>A0ABU8XN02_9PROT</name>
<dbReference type="PANTHER" id="PTHR43798">
    <property type="entry name" value="MONOACYLGLYCEROL LIPASE"/>
    <property type="match status" value="1"/>
</dbReference>
<feature type="domain" description="AB hydrolase-1" evidence="1">
    <location>
        <begin position="34"/>
        <end position="192"/>
    </location>
</feature>
<proteinExistence type="predicted"/>
<dbReference type="InterPro" id="IPR050266">
    <property type="entry name" value="AB_hydrolase_sf"/>
</dbReference>
<sequence length="278" mass="30756">MSGKVQRERGRIKAAGRELAYERLRPEEATGGLPIVFLHEGLGSISLWRDFPQALCRRAGREGIVYDRWGHGGSEPLDRPRSFRYLHDEARIFLPAVLDALGVERAVAFGHSDGGTIALLFAAHCQKRAAAIVTEAAHVFVEDVTLEGIRAAVRAYETTDFRRRLARHHGEKTDAVFRAWHETWLSPAFRDWNIEAELPLITCPALILQGEDDEYGTPAQVDAIVRGVRGPVESTLLPGCTHVPHQQARDVVLELAAGFIARRIGQTMSGIDRAADSL</sequence>
<evidence type="ECO:0000313" key="3">
    <source>
        <dbReference type="Proteomes" id="UP001375743"/>
    </source>
</evidence>
<gene>
    <name evidence="2" type="ORF">U1T56_03635</name>
</gene>
<dbReference type="GO" id="GO:0016787">
    <property type="term" value="F:hydrolase activity"/>
    <property type="evidence" value="ECO:0007669"/>
    <property type="project" value="UniProtKB-KW"/>
</dbReference>
<protein>
    <submittedName>
        <fullName evidence="2">Alpha/beta hydrolase</fullName>
    </submittedName>
</protein>
<reference evidence="2 3" key="1">
    <citation type="submission" date="2024-01" db="EMBL/GenBank/DDBJ databases">
        <title>Multi-omics insights into the function and evolution of sodium benzoate biodegradation pathways in Benzoatithermus flavus gen. nov., sp. nov. from hot spring.</title>
        <authorList>
            <person name="Hu C.-J."/>
            <person name="Li W.-J."/>
        </authorList>
    </citation>
    <scope>NUCLEOTIDE SEQUENCE [LARGE SCALE GENOMIC DNA]</scope>
    <source>
        <strain evidence="2 3">SYSU G07066</strain>
    </source>
</reference>
<dbReference type="RefSeq" id="WP_418158079.1">
    <property type="nucleotide sequence ID" value="NZ_JBBLZC010000002.1"/>
</dbReference>
<evidence type="ECO:0000259" key="1">
    <source>
        <dbReference type="Pfam" id="PF00561"/>
    </source>
</evidence>
<evidence type="ECO:0000313" key="2">
    <source>
        <dbReference type="EMBL" id="MEK0082231.1"/>
    </source>
</evidence>
<accession>A0ABU8XN02</accession>
<keyword evidence="3" id="KW-1185">Reference proteome</keyword>
<dbReference type="SUPFAM" id="SSF53474">
    <property type="entry name" value="alpha/beta-Hydrolases"/>
    <property type="match status" value="1"/>
</dbReference>
<dbReference type="InterPro" id="IPR000073">
    <property type="entry name" value="AB_hydrolase_1"/>
</dbReference>
<keyword evidence="2" id="KW-0378">Hydrolase</keyword>
<organism evidence="2 3">
    <name type="scientific">Benzoatithermus flavus</name>
    <dbReference type="NCBI Taxonomy" id="3108223"/>
    <lineage>
        <taxon>Bacteria</taxon>
        <taxon>Pseudomonadati</taxon>
        <taxon>Pseudomonadota</taxon>
        <taxon>Alphaproteobacteria</taxon>
        <taxon>Geminicoccales</taxon>
        <taxon>Geminicoccaceae</taxon>
        <taxon>Benzoatithermus</taxon>
    </lineage>
</organism>
<dbReference type="Gene3D" id="3.40.50.1820">
    <property type="entry name" value="alpha/beta hydrolase"/>
    <property type="match status" value="1"/>
</dbReference>
<dbReference type="InterPro" id="IPR029058">
    <property type="entry name" value="AB_hydrolase_fold"/>
</dbReference>
<dbReference type="EMBL" id="JBBLZC010000002">
    <property type="protein sequence ID" value="MEK0082231.1"/>
    <property type="molecule type" value="Genomic_DNA"/>
</dbReference>
<dbReference type="Pfam" id="PF00561">
    <property type="entry name" value="Abhydrolase_1"/>
    <property type="match status" value="1"/>
</dbReference>
<dbReference type="Proteomes" id="UP001375743">
    <property type="component" value="Unassembled WGS sequence"/>
</dbReference>
<comment type="caution">
    <text evidence="2">The sequence shown here is derived from an EMBL/GenBank/DDBJ whole genome shotgun (WGS) entry which is preliminary data.</text>
</comment>